<dbReference type="PANTHER" id="PTHR30506">
    <property type="entry name" value="INNER MEMBRANE PROTEIN"/>
    <property type="match status" value="1"/>
</dbReference>
<keyword evidence="6 7" id="KW-0472">Membrane</keyword>
<dbReference type="AlphaFoldDB" id="A0A892ZDX1"/>
<feature type="domain" description="Glycine transporter" evidence="8">
    <location>
        <begin position="94"/>
        <end position="165"/>
    </location>
</feature>
<feature type="domain" description="Glycine transporter" evidence="8">
    <location>
        <begin position="6"/>
        <end position="78"/>
    </location>
</feature>
<evidence type="ECO:0000313" key="9">
    <source>
        <dbReference type="EMBL" id="QRQ81565.1"/>
    </source>
</evidence>
<dbReference type="RefSeq" id="WP_230338859.1">
    <property type="nucleotide sequence ID" value="NZ_CP069798.1"/>
</dbReference>
<evidence type="ECO:0000256" key="2">
    <source>
        <dbReference type="ARBA" id="ARBA00008193"/>
    </source>
</evidence>
<evidence type="ECO:0000256" key="6">
    <source>
        <dbReference type="ARBA" id="ARBA00023136"/>
    </source>
</evidence>
<name>A0A892ZDX1_9NEIS</name>
<dbReference type="PANTHER" id="PTHR30506:SF3">
    <property type="entry name" value="UPF0126 INNER MEMBRANE PROTEIN YADS-RELATED"/>
    <property type="match status" value="1"/>
</dbReference>
<keyword evidence="3" id="KW-1003">Cell membrane</keyword>
<evidence type="ECO:0000256" key="3">
    <source>
        <dbReference type="ARBA" id="ARBA00022475"/>
    </source>
</evidence>
<dbReference type="EMBL" id="CP069798">
    <property type="protein sequence ID" value="QRQ81565.1"/>
    <property type="molecule type" value="Genomic_DNA"/>
</dbReference>
<comment type="subcellular location">
    <subcellularLocation>
        <location evidence="1">Cell membrane</location>
        <topology evidence="1">Multi-pass membrane protein</topology>
    </subcellularLocation>
</comment>
<organism evidence="9 10">
    <name type="scientific">Paralysiella testudinis</name>
    <dbReference type="NCBI Taxonomy" id="2809020"/>
    <lineage>
        <taxon>Bacteria</taxon>
        <taxon>Pseudomonadati</taxon>
        <taxon>Pseudomonadota</taxon>
        <taxon>Betaproteobacteria</taxon>
        <taxon>Neisseriales</taxon>
        <taxon>Neisseriaceae</taxon>
        <taxon>Paralysiella</taxon>
    </lineage>
</organism>
<protein>
    <submittedName>
        <fullName evidence="9">Trimeric intracellular cation channel family protein</fullName>
    </submittedName>
</protein>
<feature type="transmembrane region" description="Helical" evidence="7">
    <location>
        <begin position="6"/>
        <end position="23"/>
    </location>
</feature>
<feature type="transmembrane region" description="Helical" evidence="7">
    <location>
        <begin position="172"/>
        <end position="191"/>
    </location>
</feature>
<dbReference type="InterPro" id="IPR005115">
    <property type="entry name" value="Gly_transporter"/>
</dbReference>
<gene>
    <name evidence="9" type="ORF">JQU52_12820</name>
</gene>
<evidence type="ECO:0000256" key="7">
    <source>
        <dbReference type="SAM" id="Phobius"/>
    </source>
</evidence>
<feature type="transmembrane region" description="Helical" evidence="7">
    <location>
        <begin position="59"/>
        <end position="78"/>
    </location>
</feature>
<feature type="transmembrane region" description="Helical" evidence="7">
    <location>
        <begin position="90"/>
        <end position="112"/>
    </location>
</feature>
<evidence type="ECO:0000313" key="10">
    <source>
        <dbReference type="Proteomes" id="UP000653156"/>
    </source>
</evidence>
<evidence type="ECO:0000259" key="8">
    <source>
        <dbReference type="Pfam" id="PF03458"/>
    </source>
</evidence>
<sequence>MNTTDIINIIGTAAFAISGYLVGFRKRLDILGVVIVALLTAVGGGMIRDVLVGQIPQVFTHNTALIVIFITLFTAWLLRLHTRQRRALATLFIVADAIGLAAFSITGAQVGLGLDLNVFGVITLGFVTAVGGGIVRDMLVNDVPIILRKDFYGSIAILIGAGLYLLDRLGWANAFTLNLLFGLGLATRLLVHRWGLGLPGFQNHGHGTDSNIPD</sequence>
<dbReference type="Proteomes" id="UP000653156">
    <property type="component" value="Chromosome"/>
</dbReference>
<reference evidence="9" key="1">
    <citation type="submission" date="2021-02" db="EMBL/GenBank/DDBJ databases">
        <title>Neisseriaceae sp. 26B isolated from the cloaca of a Common Toad-headed Turtle (Mesoclemmys nasuta).</title>
        <authorList>
            <person name="Spergser J."/>
            <person name="Busse H.-J."/>
        </authorList>
    </citation>
    <scope>NUCLEOTIDE SEQUENCE</scope>
    <source>
        <strain evidence="9">26B</strain>
    </source>
</reference>
<keyword evidence="10" id="KW-1185">Reference proteome</keyword>
<evidence type="ECO:0000256" key="4">
    <source>
        <dbReference type="ARBA" id="ARBA00022692"/>
    </source>
</evidence>
<keyword evidence="5 7" id="KW-1133">Transmembrane helix</keyword>
<evidence type="ECO:0000256" key="1">
    <source>
        <dbReference type="ARBA" id="ARBA00004651"/>
    </source>
</evidence>
<comment type="similarity">
    <text evidence="2">Belongs to the UPF0126 family.</text>
</comment>
<proteinExistence type="inferred from homology"/>
<evidence type="ECO:0000256" key="5">
    <source>
        <dbReference type="ARBA" id="ARBA00022989"/>
    </source>
</evidence>
<accession>A0A892ZDX1</accession>
<dbReference type="GO" id="GO:0005886">
    <property type="term" value="C:plasma membrane"/>
    <property type="evidence" value="ECO:0007669"/>
    <property type="project" value="UniProtKB-SubCell"/>
</dbReference>
<feature type="transmembrane region" description="Helical" evidence="7">
    <location>
        <begin position="30"/>
        <end position="47"/>
    </location>
</feature>
<feature type="transmembrane region" description="Helical" evidence="7">
    <location>
        <begin position="118"/>
        <end position="139"/>
    </location>
</feature>
<keyword evidence="4 7" id="KW-0812">Transmembrane</keyword>
<dbReference type="KEGG" id="ptes:JQU52_12820"/>
<dbReference type="Pfam" id="PF03458">
    <property type="entry name" value="Gly_transporter"/>
    <property type="match status" value="2"/>
</dbReference>